<proteinExistence type="predicted"/>
<keyword evidence="1" id="KW-1133">Transmembrane helix</keyword>
<dbReference type="EMBL" id="JATAAI010000028">
    <property type="protein sequence ID" value="KAK1736750.1"/>
    <property type="molecule type" value="Genomic_DNA"/>
</dbReference>
<keyword evidence="1" id="KW-0472">Membrane</keyword>
<feature type="non-terminal residue" evidence="2">
    <location>
        <position position="1"/>
    </location>
</feature>
<protein>
    <submittedName>
        <fullName evidence="2">Uncharacterized protein</fullName>
    </submittedName>
</protein>
<feature type="transmembrane region" description="Helical" evidence="1">
    <location>
        <begin position="113"/>
        <end position="134"/>
    </location>
</feature>
<gene>
    <name evidence="2" type="ORF">QTG54_012772</name>
</gene>
<reference evidence="2" key="1">
    <citation type="submission" date="2023-06" db="EMBL/GenBank/DDBJ databases">
        <title>Survivors Of The Sea: Transcriptome response of Skeletonema marinoi to long-term dormancy.</title>
        <authorList>
            <person name="Pinder M.I.M."/>
            <person name="Kourtchenko O."/>
            <person name="Robertson E.K."/>
            <person name="Larsson T."/>
            <person name="Maumus F."/>
            <person name="Osuna-Cruz C.M."/>
            <person name="Vancaester E."/>
            <person name="Stenow R."/>
            <person name="Vandepoele K."/>
            <person name="Ploug H."/>
            <person name="Bruchert V."/>
            <person name="Godhe A."/>
            <person name="Topel M."/>
        </authorList>
    </citation>
    <scope>NUCLEOTIDE SEQUENCE</scope>
    <source>
        <strain evidence="2">R05AC</strain>
    </source>
</reference>
<name>A0AAD8Y0E1_9STRA</name>
<keyword evidence="3" id="KW-1185">Reference proteome</keyword>
<accession>A0AAD8Y0E1</accession>
<organism evidence="2 3">
    <name type="scientific">Skeletonema marinoi</name>
    <dbReference type="NCBI Taxonomy" id="267567"/>
    <lineage>
        <taxon>Eukaryota</taxon>
        <taxon>Sar</taxon>
        <taxon>Stramenopiles</taxon>
        <taxon>Ochrophyta</taxon>
        <taxon>Bacillariophyta</taxon>
        <taxon>Coscinodiscophyceae</taxon>
        <taxon>Thalassiosirophycidae</taxon>
        <taxon>Thalassiosirales</taxon>
        <taxon>Skeletonemataceae</taxon>
        <taxon>Skeletonema</taxon>
        <taxon>Skeletonema marinoi-dohrnii complex</taxon>
    </lineage>
</organism>
<evidence type="ECO:0000256" key="1">
    <source>
        <dbReference type="SAM" id="Phobius"/>
    </source>
</evidence>
<keyword evidence="1" id="KW-0812">Transmembrane</keyword>
<comment type="caution">
    <text evidence="2">The sequence shown here is derived from an EMBL/GenBank/DDBJ whole genome shotgun (WGS) entry which is preliminary data.</text>
</comment>
<dbReference type="AlphaFoldDB" id="A0AAD8Y0E1"/>
<evidence type="ECO:0000313" key="2">
    <source>
        <dbReference type="EMBL" id="KAK1736750.1"/>
    </source>
</evidence>
<evidence type="ECO:0000313" key="3">
    <source>
        <dbReference type="Proteomes" id="UP001224775"/>
    </source>
</evidence>
<sequence length="194" mass="22442">QHLCIIASSYLSTITSTPFQPTLTSKEDTTNSGTTMPKENAEFLDYIDGIKRKEQEKEEWERTLQWKKEWRETTYAGMLIALVERTGTAKFFEAIASSLEGGEDRASFYAVKIIYRVGMITSCIMFVFILGFLFKMLFGDEIVIEQEVVLVEEITRSQYEAELREKKERGEVVDETIPIVKKQSKARQRRGKRD</sequence>
<dbReference type="Proteomes" id="UP001224775">
    <property type="component" value="Unassembled WGS sequence"/>
</dbReference>